<feature type="region of interest" description="Disordered" evidence="1">
    <location>
        <begin position="847"/>
        <end position="866"/>
    </location>
</feature>
<proteinExistence type="predicted"/>
<dbReference type="STRING" id="1051890.A0A3N4LIP4"/>
<name>A0A3N4LIP4_9PEZI</name>
<feature type="compositionally biased region" description="Basic and acidic residues" evidence="1">
    <location>
        <begin position="509"/>
        <end position="529"/>
    </location>
</feature>
<dbReference type="PANTHER" id="PTHR14689">
    <property type="entry name" value="PHORBOL-ESTER_DAG-TYPE DOMAIN-CONTAINING PROTEIN"/>
    <property type="match status" value="1"/>
</dbReference>
<feature type="compositionally biased region" description="Basic residues" evidence="1">
    <location>
        <begin position="1"/>
        <end position="12"/>
    </location>
</feature>
<evidence type="ECO:0000256" key="1">
    <source>
        <dbReference type="SAM" id="MobiDB-lite"/>
    </source>
</evidence>
<feature type="compositionally biased region" description="Basic residues" evidence="1">
    <location>
        <begin position="542"/>
        <end position="551"/>
    </location>
</feature>
<organism evidence="3 4">
    <name type="scientific">Terfezia boudieri ATCC MYA-4762</name>
    <dbReference type="NCBI Taxonomy" id="1051890"/>
    <lineage>
        <taxon>Eukaryota</taxon>
        <taxon>Fungi</taxon>
        <taxon>Dikarya</taxon>
        <taxon>Ascomycota</taxon>
        <taxon>Pezizomycotina</taxon>
        <taxon>Pezizomycetes</taxon>
        <taxon>Pezizales</taxon>
        <taxon>Pezizaceae</taxon>
        <taxon>Terfezia</taxon>
    </lineage>
</organism>
<dbReference type="PANTHER" id="PTHR14689:SF0">
    <property type="entry name" value="COILED-COIL DOMAIN-CONTAINING PROTEIN 82"/>
    <property type="match status" value="1"/>
</dbReference>
<reference evidence="3 4" key="1">
    <citation type="journal article" date="2018" name="Nat. Ecol. Evol.">
        <title>Pezizomycetes genomes reveal the molecular basis of ectomycorrhizal truffle lifestyle.</title>
        <authorList>
            <person name="Murat C."/>
            <person name="Payen T."/>
            <person name="Noel B."/>
            <person name="Kuo A."/>
            <person name="Morin E."/>
            <person name="Chen J."/>
            <person name="Kohler A."/>
            <person name="Krizsan K."/>
            <person name="Balestrini R."/>
            <person name="Da Silva C."/>
            <person name="Montanini B."/>
            <person name="Hainaut M."/>
            <person name="Levati E."/>
            <person name="Barry K.W."/>
            <person name="Belfiori B."/>
            <person name="Cichocki N."/>
            <person name="Clum A."/>
            <person name="Dockter R.B."/>
            <person name="Fauchery L."/>
            <person name="Guy J."/>
            <person name="Iotti M."/>
            <person name="Le Tacon F."/>
            <person name="Lindquist E.A."/>
            <person name="Lipzen A."/>
            <person name="Malagnac F."/>
            <person name="Mello A."/>
            <person name="Molinier V."/>
            <person name="Miyauchi S."/>
            <person name="Poulain J."/>
            <person name="Riccioni C."/>
            <person name="Rubini A."/>
            <person name="Sitrit Y."/>
            <person name="Splivallo R."/>
            <person name="Traeger S."/>
            <person name="Wang M."/>
            <person name="Zifcakova L."/>
            <person name="Wipf D."/>
            <person name="Zambonelli A."/>
            <person name="Paolocci F."/>
            <person name="Nowrousian M."/>
            <person name="Ottonello S."/>
            <person name="Baldrian P."/>
            <person name="Spatafora J.W."/>
            <person name="Henrissat B."/>
            <person name="Nagy L.G."/>
            <person name="Aury J.M."/>
            <person name="Wincker P."/>
            <person name="Grigoriev I.V."/>
            <person name="Bonfante P."/>
            <person name="Martin F.M."/>
        </authorList>
    </citation>
    <scope>NUCLEOTIDE SEQUENCE [LARGE SCALE GENOMIC DNA]</scope>
    <source>
        <strain evidence="3 4">ATCC MYA-4762</strain>
    </source>
</reference>
<dbReference type="InterPro" id="IPR025451">
    <property type="entry name" value="DUF4211"/>
</dbReference>
<feature type="compositionally biased region" description="Basic and acidic residues" evidence="1">
    <location>
        <begin position="472"/>
        <end position="488"/>
    </location>
</feature>
<evidence type="ECO:0000313" key="4">
    <source>
        <dbReference type="Proteomes" id="UP000267821"/>
    </source>
</evidence>
<feature type="domain" description="DUF4211" evidence="2">
    <location>
        <begin position="703"/>
        <end position="846"/>
    </location>
</feature>
<keyword evidence="4" id="KW-1185">Reference proteome</keyword>
<sequence>MPPPPKKKKRSRQITLPFSPGPGPATSKSSPPPISSNKPRNAFAILMHSPSKEYTHPISSPTPARPPINVAGYRYSDTDSEDVGDDAGKRWNKGKRGGLIGIAEARGGKSAGFFGVGGGLSRRRVMGKGGGSSSSEGENEEAVGLDIVMRKGEKRGKNVDKGRKVVVVDDQEDQDVQLKRVIKERKMKRRSEGAAVVGGGCGVRNGDVGVTASQVALGKVLIDDSEEGAESTEERNLKDWIRAKRKKEAGNRNRANVEVDEKDVSMKDWKGKGKEKGKERKGRDKKKKDVVIEVLDDDEDGIEETFKVGVPQPSKGRARRAKHDGAEEKVEVVHHVEVGEDHATGKTKSGSSDATSKKASKRDRKGMAKENKKNKKRLRVSSEGEGNSEDEDSVRPAGKRGKLRHLPVVNREEEEQEEAKVKKENGADEEVPLDSGIQVTQAMKDKVRSWMIESDNEEDENKNENENEESNALDRKGQARVLKKENGKGRRGKKVVIDDDDEEVDEEEMKNAEKEDMKETFTHFEANESDHEESEGELIPQRRTRSGRGRKQPIIDLIDDDEDEDEDDLLIITSSNRRRLKSAGISSPVKLAEEDSDLGSDSELAAQTPVMKSRLRYEDSPKKLTLFQRKLKELTAKRQGLDLVSEEEEEETSGRMKALYDSGTSSEAGNVLDNVENQEEGGGAMVVEHGRRDGGLDSDIESFIVTDDESDPLGAPDDEDNVGGPIVRVPIQFTSQSHASLKNHFKTVLQYMVNLLLNPSFPKDDEYFTYALHSIDRKVDSFRDSVLKSEAWKSDFMRALKSRPGFEFDPHGGHGWEDHCMACNRRDRNASYTVRFTGKRYDPDTFSDYESNSDSGDSEDAVGNIIPPSGQPFPVGRYCYERAEITHSFWHWKKGLRTALEDVLTQMGVFEQEVVRKLDKMKGKERWRWVDAKLGELEMRGDVDLLWDMFQAQMKRAEEFMSRPRRHYT</sequence>
<dbReference type="Pfam" id="PF13926">
    <property type="entry name" value="DUF4211"/>
    <property type="match status" value="1"/>
</dbReference>
<evidence type="ECO:0000259" key="2">
    <source>
        <dbReference type="Pfam" id="PF13926"/>
    </source>
</evidence>
<feature type="compositionally biased region" description="Acidic residues" evidence="1">
    <location>
        <begin position="498"/>
        <end position="508"/>
    </location>
</feature>
<feature type="region of interest" description="Disordered" evidence="1">
    <location>
        <begin position="248"/>
        <end position="559"/>
    </location>
</feature>
<dbReference type="InParanoid" id="A0A3N4LIP4"/>
<dbReference type="GO" id="GO:0005634">
    <property type="term" value="C:nucleus"/>
    <property type="evidence" value="ECO:0007669"/>
    <property type="project" value="TreeGrafter"/>
</dbReference>
<evidence type="ECO:0000313" key="3">
    <source>
        <dbReference type="EMBL" id="RPB22763.1"/>
    </source>
</evidence>
<dbReference type="OrthoDB" id="5391430at2759"/>
<feature type="region of interest" description="Disordered" evidence="1">
    <location>
        <begin position="1"/>
        <end position="95"/>
    </location>
</feature>
<feature type="compositionally biased region" description="Low complexity" evidence="1">
    <location>
        <begin position="24"/>
        <end position="39"/>
    </location>
</feature>
<feature type="region of interest" description="Disordered" evidence="1">
    <location>
        <begin position="125"/>
        <end position="144"/>
    </location>
</feature>
<dbReference type="AlphaFoldDB" id="A0A3N4LIP4"/>
<feature type="compositionally biased region" description="Basic and acidic residues" evidence="1">
    <location>
        <begin position="323"/>
        <end position="344"/>
    </location>
</feature>
<dbReference type="EMBL" id="ML121549">
    <property type="protein sequence ID" value="RPB22763.1"/>
    <property type="molecule type" value="Genomic_DNA"/>
</dbReference>
<feature type="compositionally biased region" description="Acidic residues" evidence="1">
    <location>
        <begin position="294"/>
        <end position="303"/>
    </location>
</feature>
<gene>
    <name evidence="3" type="ORF">L211DRAFT_839157</name>
</gene>
<dbReference type="Proteomes" id="UP000267821">
    <property type="component" value="Unassembled WGS sequence"/>
</dbReference>
<feature type="compositionally biased region" description="Basic and acidic residues" evidence="1">
    <location>
        <begin position="248"/>
        <end position="291"/>
    </location>
</feature>
<accession>A0A3N4LIP4</accession>
<feature type="compositionally biased region" description="Acidic residues" evidence="1">
    <location>
        <begin position="454"/>
        <end position="471"/>
    </location>
</feature>
<protein>
    <recommendedName>
        <fullName evidence="2">DUF4211 domain-containing protein</fullName>
    </recommendedName>
</protein>